<dbReference type="RefSeq" id="WP_267223884.1">
    <property type="nucleotide sequence ID" value="NZ_JAPCWC010000028.1"/>
</dbReference>
<keyword evidence="2" id="KW-1185">Reference proteome</keyword>
<dbReference type="Proteomes" id="UP001589858">
    <property type="component" value="Unassembled WGS sequence"/>
</dbReference>
<accession>A0ABV6SAZ6</accession>
<proteinExistence type="predicted"/>
<protein>
    <submittedName>
        <fullName evidence="1">Uncharacterized protein</fullName>
    </submittedName>
</protein>
<comment type="caution">
    <text evidence="1">The sequence shown here is derived from an EMBL/GenBank/DDBJ whole genome shotgun (WGS) entry which is preliminary data.</text>
</comment>
<dbReference type="EMBL" id="JBHLTM010000067">
    <property type="protein sequence ID" value="MFC0686420.1"/>
    <property type="molecule type" value="Genomic_DNA"/>
</dbReference>
<name>A0ABV6SAZ6_9SPHN</name>
<organism evidence="1 2">
    <name type="scientific">Novosphingobium clariflavum</name>
    <dbReference type="NCBI Taxonomy" id="2029884"/>
    <lineage>
        <taxon>Bacteria</taxon>
        <taxon>Pseudomonadati</taxon>
        <taxon>Pseudomonadota</taxon>
        <taxon>Alphaproteobacteria</taxon>
        <taxon>Sphingomonadales</taxon>
        <taxon>Sphingomonadaceae</taxon>
        <taxon>Novosphingobium</taxon>
    </lineage>
</organism>
<evidence type="ECO:0000313" key="2">
    <source>
        <dbReference type="Proteomes" id="UP001589858"/>
    </source>
</evidence>
<reference evidence="1 2" key="1">
    <citation type="submission" date="2024-09" db="EMBL/GenBank/DDBJ databases">
        <authorList>
            <person name="Sun Q."/>
            <person name="Mori K."/>
        </authorList>
    </citation>
    <scope>NUCLEOTIDE SEQUENCE [LARGE SCALE GENOMIC DNA]</scope>
    <source>
        <strain evidence="1 2">CICC 11035S</strain>
    </source>
</reference>
<gene>
    <name evidence="1" type="ORF">ACFFF8_17685</name>
</gene>
<sequence>MLTACAGSRTEETIASAPAPVIERQIEVRTVCPSEVTAPIAAKPIVPEGAVIEGNASGMGWLGDELAWASGLADRLSDAREACK</sequence>
<evidence type="ECO:0000313" key="1">
    <source>
        <dbReference type="EMBL" id="MFC0686420.1"/>
    </source>
</evidence>